<gene>
    <name evidence="1" type="ORF">ACFTOW_13210</name>
</gene>
<dbReference type="Proteomes" id="UP001597186">
    <property type="component" value="Unassembled WGS sequence"/>
</dbReference>
<sequence length="257" mass="29109">MQINIALDQPEAEARSGPIQVGWFLTSDKGGVVFAPPERLTSRQTNTGHAKSASRCPAVIQMESRYFVVKCPFDLNIGFGRNPDGRAVLINRSGPSASLRRNKLNNVITLVNEEEWRYPDRPTVQVMLPYCFIADETLYMTQLGPFAHYRPDPLPGTIFGGRFPINIWPRPLMWAFEWHDTKKDLVLGRGEPLFYCQFEGSGPERPVQMVEADLTPELESYMDKLSGVANYVNQTFSLFKAAEEMRPPKLLKVKGRD</sequence>
<reference evidence="2" key="1">
    <citation type="journal article" date="2019" name="Int. J. Syst. Evol. Microbiol.">
        <title>The Global Catalogue of Microorganisms (GCM) 10K type strain sequencing project: providing services to taxonomists for standard genome sequencing and annotation.</title>
        <authorList>
            <consortium name="The Broad Institute Genomics Platform"/>
            <consortium name="The Broad Institute Genome Sequencing Center for Infectious Disease"/>
            <person name="Wu L."/>
            <person name="Ma J."/>
        </authorList>
    </citation>
    <scope>NUCLEOTIDE SEQUENCE [LARGE SCALE GENOMIC DNA]</scope>
    <source>
        <strain evidence="2">CGMCC 1.12477</strain>
    </source>
</reference>
<accession>A0ABW4EG51</accession>
<comment type="caution">
    <text evidence="1">The sequence shown here is derived from an EMBL/GenBank/DDBJ whole genome shotgun (WGS) entry which is preliminary data.</text>
</comment>
<evidence type="ECO:0000313" key="1">
    <source>
        <dbReference type="EMBL" id="MFD1510363.1"/>
    </source>
</evidence>
<evidence type="ECO:0000313" key="2">
    <source>
        <dbReference type="Proteomes" id="UP001597186"/>
    </source>
</evidence>
<name>A0ABW4EG51_9RHOB</name>
<protein>
    <submittedName>
        <fullName evidence="1">Uncharacterized protein</fullName>
    </submittedName>
</protein>
<dbReference type="RefSeq" id="WP_379916456.1">
    <property type="nucleotide sequence ID" value="NZ_JBHUDD010000059.1"/>
</dbReference>
<proteinExistence type="predicted"/>
<dbReference type="EMBL" id="JBHUDD010000059">
    <property type="protein sequence ID" value="MFD1510363.1"/>
    <property type="molecule type" value="Genomic_DNA"/>
</dbReference>
<keyword evidence="2" id="KW-1185">Reference proteome</keyword>
<organism evidence="1 2">
    <name type="scientific">Lacimonas salitolerans</name>
    <dbReference type="NCBI Taxonomy" id="1323750"/>
    <lineage>
        <taxon>Bacteria</taxon>
        <taxon>Pseudomonadati</taxon>
        <taxon>Pseudomonadota</taxon>
        <taxon>Alphaproteobacteria</taxon>
        <taxon>Rhodobacterales</taxon>
        <taxon>Paracoccaceae</taxon>
        <taxon>Lacimonas</taxon>
    </lineage>
</organism>